<accession>A0A9N9WH33</accession>
<evidence type="ECO:0000313" key="2">
    <source>
        <dbReference type="Proteomes" id="UP001153714"/>
    </source>
</evidence>
<protein>
    <submittedName>
        <fullName evidence="1">Uncharacterized protein</fullName>
    </submittedName>
</protein>
<gene>
    <name evidence="1" type="ORF">DIATSA_LOCUS8212</name>
</gene>
<reference evidence="1" key="1">
    <citation type="submission" date="2021-12" db="EMBL/GenBank/DDBJ databases">
        <authorList>
            <person name="King R."/>
        </authorList>
    </citation>
    <scope>NUCLEOTIDE SEQUENCE</scope>
</reference>
<reference evidence="1" key="2">
    <citation type="submission" date="2022-10" db="EMBL/GenBank/DDBJ databases">
        <authorList>
            <consortium name="ENA_rothamsted_submissions"/>
            <consortium name="culmorum"/>
            <person name="King R."/>
        </authorList>
    </citation>
    <scope>NUCLEOTIDE SEQUENCE</scope>
</reference>
<dbReference type="OrthoDB" id="7387587at2759"/>
<dbReference type="Proteomes" id="UP001153714">
    <property type="component" value="Chromosome 22"/>
</dbReference>
<evidence type="ECO:0000313" key="1">
    <source>
        <dbReference type="EMBL" id="CAG9790546.1"/>
    </source>
</evidence>
<dbReference type="EMBL" id="OU893353">
    <property type="protein sequence ID" value="CAG9790546.1"/>
    <property type="molecule type" value="Genomic_DNA"/>
</dbReference>
<keyword evidence="2" id="KW-1185">Reference proteome</keyword>
<name>A0A9N9WH33_9NEOP</name>
<organism evidence="1 2">
    <name type="scientific">Diatraea saccharalis</name>
    <name type="common">sugarcane borer</name>
    <dbReference type="NCBI Taxonomy" id="40085"/>
    <lineage>
        <taxon>Eukaryota</taxon>
        <taxon>Metazoa</taxon>
        <taxon>Ecdysozoa</taxon>
        <taxon>Arthropoda</taxon>
        <taxon>Hexapoda</taxon>
        <taxon>Insecta</taxon>
        <taxon>Pterygota</taxon>
        <taxon>Neoptera</taxon>
        <taxon>Endopterygota</taxon>
        <taxon>Lepidoptera</taxon>
        <taxon>Glossata</taxon>
        <taxon>Ditrysia</taxon>
        <taxon>Pyraloidea</taxon>
        <taxon>Crambidae</taxon>
        <taxon>Crambinae</taxon>
        <taxon>Diatraea</taxon>
    </lineage>
</organism>
<dbReference type="AlphaFoldDB" id="A0A9N9WH33"/>
<proteinExistence type="predicted"/>
<sequence length="213" mass="24625">MFNKNINTQISNKFNDTSQNYTHVSQSQYNNITFNDILFKSKERFSKDANNNTDKQNNNSNLSMNENPAAIEAETIKDINDKEIYRSDFDESLNKHNINVHNIRIGEINEHNKDTFKNNNHIIENNDNAFENINHTIENNSRTLENINHIIENDVQTIDSDSQSGLITFKVIEELNKVKSYLNRNGDRRISGECSLDSGYKSDNQSRSSRSCK</sequence>